<evidence type="ECO:0000256" key="6">
    <source>
        <dbReference type="ARBA" id="ARBA00023116"/>
    </source>
</evidence>
<dbReference type="Pfam" id="PF00317">
    <property type="entry name" value="Ribonuc_red_lgN"/>
    <property type="match status" value="1"/>
</dbReference>
<dbReference type="Proteomes" id="UP000295447">
    <property type="component" value="Unassembled WGS sequence"/>
</dbReference>
<name>A0A4R7ZDM6_9ACTN</name>
<comment type="catalytic activity">
    <reaction evidence="8 10">
        <text>a 2'-deoxyribonucleoside 5'-diphosphate + [thioredoxin]-disulfide + H2O = a ribonucleoside 5'-diphosphate + [thioredoxin]-dithiol</text>
        <dbReference type="Rhea" id="RHEA:23252"/>
        <dbReference type="Rhea" id="RHEA-COMP:10698"/>
        <dbReference type="Rhea" id="RHEA-COMP:10700"/>
        <dbReference type="ChEBI" id="CHEBI:15377"/>
        <dbReference type="ChEBI" id="CHEBI:29950"/>
        <dbReference type="ChEBI" id="CHEBI:50058"/>
        <dbReference type="ChEBI" id="CHEBI:57930"/>
        <dbReference type="ChEBI" id="CHEBI:73316"/>
        <dbReference type="EC" id="1.17.4.1"/>
    </reaction>
</comment>
<comment type="similarity">
    <text evidence="1 10">Belongs to the ribonucleoside diphosphate reductase large chain family.</text>
</comment>
<feature type="domain" description="ATP-cone" evidence="11">
    <location>
        <begin position="7"/>
        <end position="107"/>
    </location>
</feature>
<evidence type="ECO:0000256" key="8">
    <source>
        <dbReference type="ARBA" id="ARBA00047754"/>
    </source>
</evidence>
<evidence type="ECO:0000256" key="1">
    <source>
        <dbReference type="ARBA" id="ARBA00010406"/>
    </source>
</evidence>
<accession>A0A4R7ZDM6</accession>
<dbReference type="NCBIfam" id="TIGR02506">
    <property type="entry name" value="NrdE_NrdA"/>
    <property type="match status" value="1"/>
</dbReference>
<dbReference type="NCBIfam" id="NF005544">
    <property type="entry name" value="PRK07207.1"/>
    <property type="match status" value="1"/>
</dbReference>
<feature type="domain" description="ATP-cone" evidence="11">
    <location>
        <begin position="121"/>
        <end position="210"/>
    </location>
</feature>
<dbReference type="UniPathway" id="UPA00326"/>
<dbReference type="GO" id="GO:0004748">
    <property type="term" value="F:ribonucleoside-diphosphate reductase activity, thioredoxin disulfide as acceptor"/>
    <property type="evidence" value="ECO:0007669"/>
    <property type="project" value="UniProtKB-EC"/>
</dbReference>
<evidence type="ECO:0000256" key="7">
    <source>
        <dbReference type="ARBA" id="ARBA00024942"/>
    </source>
</evidence>
<dbReference type="EMBL" id="SODF01000004">
    <property type="protein sequence ID" value="TDW14311.1"/>
    <property type="molecule type" value="Genomic_DNA"/>
</dbReference>
<evidence type="ECO:0000256" key="2">
    <source>
        <dbReference type="ARBA" id="ARBA00022533"/>
    </source>
</evidence>
<dbReference type="PANTHER" id="PTHR11573">
    <property type="entry name" value="RIBONUCLEOSIDE-DIPHOSPHATE REDUCTASE LARGE CHAIN"/>
    <property type="match status" value="1"/>
</dbReference>
<dbReference type="InterPro" id="IPR039718">
    <property type="entry name" value="Rrm1"/>
</dbReference>
<gene>
    <name evidence="12" type="ORF">EV650_7897</name>
</gene>
<protein>
    <recommendedName>
        <fullName evidence="10">Ribonucleoside-diphosphate reductase</fullName>
        <ecNumber evidence="10">1.17.4.1</ecNumber>
    </recommendedName>
</protein>
<dbReference type="Pfam" id="PF03477">
    <property type="entry name" value="ATP-cone"/>
    <property type="match status" value="1"/>
</dbReference>
<evidence type="ECO:0000313" key="12">
    <source>
        <dbReference type="EMBL" id="TDW14311.1"/>
    </source>
</evidence>
<dbReference type="InterPro" id="IPR013346">
    <property type="entry name" value="NrdE_NrdA_C"/>
</dbReference>
<keyword evidence="4 9" id="KW-0067">ATP-binding</keyword>
<keyword evidence="13" id="KW-1185">Reference proteome</keyword>
<evidence type="ECO:0000256" key="9">
    <source>
        <dbReference type="PROSITE-ProRule" id="PRU00492"/>
    </source>
</evidence>
<organism evidence="12 13">
    <name type="scientific">Kribbella kalugense</name>
    <dbReference type="NCBI Taxonomy" id="2512221"/>
    <lineage>
        <taxon>Bacteria</taxon>
        <taxon>Bacillati</taxon>
        <taxon>Actinomycetota</taxon>
        <taxon>Actinomycetes</taxon>
        <taxon>Propionibacteriales</taxon>
        <taxon>Kribbellaceae</taxon>
        <taxon>Kribbella</taxon>
    </lineage>
</organism>
<evidence type="ECO:0000256" key="4">
    <source>
        <dbReference type="ARBA" id="ARBA00022840"/>
    </source>
</evidence>
<evidence type="ECO:0000256" key="10">
    <source>
        <dbReference type="RuleBase" id="RU003410"/>
    </source>
</evidence>
<dbReference type="InterPro" id="IPR000788">
    <property type="entry name" value="RNR_lg_C"/>
</dbReference>
<dbReference type="GO" id="GO:0005971">
    <property type="term" value="C:ribonucleoside-diphosphate reductase complex"/>
    <property type="evidence" value="ECO:0007669"/>
    <property type="project" value="TreeGrafter"/>
</dbReference>
<evidence type="ECO:0000259" key="11">
    <source>
        <dbReference type="PROSITE" id="PS51161"/>
    </source>
</evidence>
<dbReference type="Gene3D" id="3.20.70.20">
    <property type="match status" value="1"/>
</dbReference>
<evidence type="ECO:0000313" key="13">
    <source>
        <dbReference type="Proteomes" id="UP000295447"/>
    </source>
</evidence>
<comment type="function">
    <text evidence="7 10">Provides the precursors necessary for DNA synthesis. Catalyzes the biosynthesis of deoxyribonucleotides from the corresponding ribonucleotides.</text>
</comment>
<dbReference type="Pfam" id="PF02867">
    <property type="entry name" value="Ribonuc_red_lgC"/>
    <property type="match status" value="1"/>
</dbReference>
<dbReference type="SUPFAM" id="SSF48168">
    <property type="entry name" value="R1 subunit of ribonucleotide reductase, N-terminal domain"/>
    <property type="match status" value="1"/>
</dbReference>
<dbReference type="SUPFAM" id="SSF51998">
    <property type="entry name" value="PFL-like glycyl radical enzymes"/>
    <property type="match status" value="1"/>
</dbReference>
<dbReference type="InterPro" id="IPR013509">
    <property type="entry name" value="RNR_lsu_N"/>
</dbReference>
<sequence length="934" mass="103204">MDQPIELTVIRRDGSSTPFDATKISVAVTKAFLAVEGSDAGATHRVRDLVTDLTGRVVGVLTSRGDSRRSVQVEDIQDQVELALMRAGEHQVARAYVLYREERTKARTPADAAGVTEKPALTVRAADGSQAPLDIDRLRVVVAEAAAGLDAVDPELILNETLGACYDGIAQHEVDLALVMAARSYVETEPQYSFAASRLLQDQIRREALGRVHGEPQQASQADMTDAYVDYFPKYIQVGIEAGQLDPELATFDLDRLAAAIRPEADLNFTFLSLQTLYDRYLLHIGKVRYELPQAFFLRVAMGMALREDDREARAIEFYELLSSFRFMSSTPTLFNSGTTRPQLSSCFLTTVDDDLAGIFHGIRNNALLAKYSGGLGNDWTPVRGIGAHIRGTNGESQGVVPFLKIANDTAVAVNQGGKRKGAVCAYLETWHIDVEEFLDLRKNTGDERRRTHDMNTANWVPDLFLQRVEAGGDWTLFSPNEVPDLHDLYGTAFAEAYAGYEAAADRGEIQVFKRVKAVDLWRRMLTVLFETGHPWITFKDACNLRSPQQHNGVVHSSNLCTEITLNTSVEETAVCNLGSVNLVAHLTENGLDADLLRDTVKTAVRMLDNVIDVNFYTTPESERANQRHRPVGLGLMGFADALFALRIPYSSDAAVEFADSSMEQISYHAIEASSELAAERGRYSTYDGSLWSLGILPIDSLDLLKTARGGDVILDETTKLDWESLRQKVLRDGMRNSNVMAIAPTATISNICGVSQSIEPTYSNLFVKSNMSGEFTVANPYLVADLKARGLWDQVMVSDLKYHDGVLAGIERIPSDLRELYATAFEIEPQWLIKAASRRQKWIDQAQSLNLYMAKPSGRALDELYRSAWRYGLKTTYYLRSQSATHVEKSTLKGTDGRLNAVPVSVPVPVDMPLPEPTGAVCSIDDPDCEACQ</sequence>
<dbReference type="PROSITE" id="PS00089">
    <property type="entry name" value="RIBORED_LARGE"/>
    <property type="match status" value="1"/>
</dbReference>
<dbReference type="RefSeq" id="WP_202875324.1">
    <property type="nucleotide sequence ID" value="NZ_SODF01000004.1"/>
</dbReference>
<dbReference type="PRINTS" id="PR01183">
    <property type="entry name" value="RIBORDTASEM1"/>
</dbReference>
<dbReference type="PROSITE" id="PS51161">
    <property type="entry name" value="ATP_CONE"/>
    <property type="match status" value="2"/>
</dbReference>
<evidence type="ECO:0000256" key="5">
    <source>
        <dbReference type="ARBA" id="ARBA00023002"/>
    </source>
</evidence>
<keyword evidence="2" id="KW-0021">Allosteric enzyme</keyword>
<proteinExistence type="inferred from homology"/>
<keyword evidence="6 10" id="KW-0215">Deoxyribonucleotide synthesis</keyword>
<dbReference type="EC" id="1.17.4.1" evidence="10"/>
<comment type="caution">
    <text evidence="12">The sequence shown here is derived from an EMBL/GenBank/DDBJ whole genome shotgun (WGS) entry which is preliminary data.</text>
</comment>
<dbReference type="CDD" id="cd01679">
    <property type="entry name" value="RNR_I"/>
    <property type="match status" value="1"/>
</dbReference>
<reference evidence="12 13" key="1">
    <citation type="submission" date="2019-03" db="EMBL/GenBank/DDBJ databases">
        <title>Genomic Encyclopedia of Type Strains, Phase III (KMG-III): the genomes of soil and plant-associated and newly described type strains.</title>
        <authorList>
            <person name="Whitman W."/>
        </authorList>
    </citation>
    <scope>NUCLEOTIDE SEQUENCE [LARGE SCALE GENOMIC DNA]</scope>
    <source>
        <strain evidence="12 13">VKM Ac-2570</strain>
    </source>
</reference>
<keyword evidence="5 10" id="KW-0560">Oxidoreductase</keyword>
<keyword evidence="3 9" id="KW-0547">Nucleotide-binding</keyword>
<dbReference type="InterPro" id="IPR008926">
    <property type="entry name" value="RNR_R1-su_N"/>
</dbReference>
<dbReference type="InterPro" id="IPR005144">
    <property type="entry name" value="ATP-cone_dom"/>
</dbReference>
<dbReference type="FunFam" id="3.20.70.20:FF:000009">
    <property type="entry name" value="Ribonucleoside-diphosphate reductase"/>
    <property type="match status" value="1"/>
</dbReference>
<dbReference type="PANTHER" id="PTHR11573:SF6">
    <property type="entry name" value="RIBONUCLEOSIDE-DIPHOSPHATE REDUCTASE LARGE SUBUNIT"/>
    <property type="match status" value="1"/>
</dbReference>
<evidence type="ECO:0000256" key="3">
    <source>
        <dbReference type="ARBA" id="ARBA00022741"/>
    </source>
</evidence>
<dbReference type="GO" id="GO:0009263">
    <property type="term" value="P:deoxyribonucleotide biosynthetic process"/>
    <property type="evidence" value="ECO:0007669"/>
    <property type="project" value="UniProtKB-KW"/>
</dbReference>
<dbReference type="AlphaFoldDB" id="A0A4R7ZDM6"/>
<dbReference type="GO" id="GO:0005524">
    <property type="term" value="F:ATP binding"/>
    <property type="evidence" value="ECO:0007669"/>
    <property type="project" value="UniProtKB-UniRule"/>
</dbReference>